<keyword evidence="3" id="KW-1133">Transmembrane helix</keyword>
<feature type="compositionally biased region" description="Acidic residues" evidence="2">
    <location>
        <begin position="454"/>
        <end position="469"/>
    </location>
</feature>
<feature type="compositionally biased region" description="Polar residues" evidence="2">
    <location>
        <begin position="220"/>
        <end position="236"/>
    </location>
</feature>
<comment type="similarity">
    <text evidence="1">Belongs to the sel-1 family.</text>
</comment>
<organism evidence="5 6">
    <name type="scientific">Porphyridium purpureum</name>
    <name type="common">Red alga</name>
    <name type="synonym">Porphyridium cruentum</name>
    <dbReference type="NCBI Taxonomy" id="35688"/>
    <lineage>
        <taxon>Eukaryota</taxon>
        <taxon>Rhodophyta</taxon>
        <taxon>Bangiophyceae</taxon>
        <taxon>Porphyridiales</taxon>
        <taxon>Porphyridiaceae</taxon>
        <taxon>Porphyridium</taxon>
    </lineage>
</organism>
<feature type="signal peptide" evidence="4">
    <location>
        <begin position="1"/>
        <end position="27"/>
    </location>
</feature>
<feature type="compositionally biased region" description="Gly residues" evidence="2">
    <location>
        <begin position="103"/>
        <end position="112"/>
    </location>
</feature>
<keyword evidence="3" id="KW-0812">Transmembrane</keyword>
<dbReference type="InterPro" id="IPR011990">
    <property type="entry name" value="TPR-like_helical_dom_sf"/>
</dbReference>
<reference evidence="6" key="1">
    <citation type="journal article" date="2019" name="Nat. Commun.">
        <title>Expansion of phycobilisome linker gene families in mesophilic red algae.</title>
        <authorList>
            <person name="Lee J."/>
            <person name="Kim D."/>
            <person name="Bhattacharya D."/>
            <person name="Yoon H.S."/>
        </authorList>
    </citation>
    <scope>NUCLEOTIDE SEQUENCE [LARGE SCALE GENOMIC DNA]</scope>
    <source>
        <strain evidence="6">CCMP 1328</strain>
    </source>
</reference>
<evidence type="ECO:0000256" key="4">
    <source>
        <dbReference type="SAM" id="SignalP"/>
    </source>
</evidence>
<sequence length="1175" mass="127076">MATWKCVPPSSMLGVLAMVVVVSVALAIEEGEPGGQRRLKQEDHRVGGTPVGHEPGVDGTDGTPGVKSQGFEMMVEVDEASGLFLDEEQFDALAQSYAAFGTSTGGRPGGFTGPATSSGTDSASSEQRMQDDPSPADQHVDENLGLHQNLDQGHRLHHNGEVGENVNSRDGRKILVDSEADLSEELLEKLHERIQIRRESQQTTSKDPHSAHTEKESSTEKSFGSPSKTAGNQDESNMVYGTRRARFSLRTAGEGAVIHLSDLTHLTGMVQHAEAHAGRLIGLHDFVLHFEDGIGAVHDVVRAHLKSPSSLSFWVSWKIVQRLAPIGRSLFLAAYIVTPGQNDAPSQLNMISRVAFSHVFNLRGGDNDLPLGLKLAVGDQETVKQQQQQDAEAWMSMADLQPRLHLRATGGNADRSEIEIGIDTKSGGLSSAEQLNSIVDAALEQLVPPRSANEDGEDGEGGEDGEDGVLEDGEAEALYEEAVEMLLNGSDFQEALALLRTVAKLGQSAGSTGAHATLAGIYLFGDVAGEVESDLTVAKDHATVAAELGDADSHFLLAFLARLELHSKPDHDNPEMHDAKMILHLVLAAQGGNVFAKSALGFAFQHGMLVKKSCAPAALLYEQAAARVLGFDEHSTESVEEMSEELERRIFERGVRLQDDDLLRTKRRRLALLRRQRGSANSGSAKEAHSEDFDIMDYYRLSAANGDVGAQVALGQAHYFGLNGVQPNHELARDLFHRAARAGSAVAHTSLGYIYTKMKERSINEAAPPAGSGSTFGAAQSEQQAGAARAQSHAEGKNGSASDVRAFFHFEQAAKYGDPAGHNGLGYCYLHGIGVARNETRAFMSFMKAAEHGLAEGMYNTGVMYLEGVGTEPNAEKALGMFLSASKKGHTYSMYQAGVLLRRGREEFVKRPGSSSSTAFLQRIPADCERALPLLKAVTEQGEVFELISVAEDAFWEQRYAYALRRYLEAAFAGSELGQFNAAFLMMHGLGVEEVFGAHVNTARDLKIREHARDLFLMSSMQGYSLAMTKVGHMHYRDGMFEEAAHAYRISADSGSAESMFTLGTMHALGMGVAQDDALAKRYFDMTYLANVDAFIASALASFALRAVPPKFRLVALELAGQFWSPISDYMISEYLDLLVLVLLLGVLIALAVVLRRRAHARAVTATQNENVVTE</sequence>
<proteinExistence type="inferred from homology"/>
<dbReference type="SUPFAM" id="SSF81901">
    <property type="entry name" value="HCP-like"/>
    <property type="match status" value="4"/>
</dbReference>
<accession>A0A5J4YRX8</accession>
<dbReference type="SMART" id="SM00671">
    <property type="entry name" value="SEL1"/>
    <property type="match status" value="9"/>
</dbReference>
<feature type="transmembrane region" description="Helical" evidence="3">
    <location>
        <begin position="1135"/>
        <end position="1155"/>
    </location>
</feature>
<dbReference type="OrthoDB" id="27934at2759"/>
<feature type="region of interest" description="Disordered" evidence="2">
    <location>
        <begin position="33"/>
        <end position="67"/>
    </location>
</feature>
<keyword evidence="4" id="KW-0732">Signal</keyword>
<name>A0A5J4YRX8_PORPP</name>
<feature type="compositionally biased region" description="Low complexity" evidence="2">
    <location>
        <begin position="777"/>
        <end position="791"/>
    </location>
</feature>
<evidence type="ECO:0000256" key="1">
    <source>
        <dbReference type="ARBA" id="ARBA00038101"/>
    </source>
</evidence>
<feature type="compositionally biased region" description="Polar residues" evidence="2">
    <location>
        <begin position="114"/>
        <end position="127"/>
    </location>
</feature>
<feature type="region of interest" description="Disordered" evidence="2">
    <location>
        <begin position="765"/>
        <end position="798"/>
    </location>
</feature>
<feature type="chain" id="PRO_5023897299" evidence="4">
    <location>
        <begin position="28"/>
        <end position="1175"/>
    </location>
</feature>
<feature type="compositionally biased region" description="Basic and acidic residues" evidence="2">
    <location>
        <begin position="197"/>
        <end position="219"/>
    </location>
</feature>
<dbReference type="Gene3D" id="1.25.40.10">
    <property type="entry name" value="Tetratricopeptide repeat domain"/>
    <property type="match status" value="4"/>
</dbReference>
<dbReference type="Proteomes" id="UP000324585">
    <property type="component" value="Unassembled WGS sequence"/>
</dbReference>
<feature type="region of interest" description="Disordered" evidence="2">
    <location>
        <begin position="103"/>
        <end position="141"/>
    </location>
</feature>
<gene>
    <name evidence="5" type="ORF">FVE85_4051</name>
</gene>
<evidence type="ECO:0000256" key="2">
    <source>
        <dbReference type="SAM" id="MobiDB-lite"/>
    </source>
</evidence>
<protein>
    <submittedName>
        <fullName evidence="5">Protein sel-1-like 1</fullName>
    </submittedName>
</protein>
<dbReference type="PANTHER" id="PTHR11102:SF147">
    <property type="entry name" value="SEL1L ADAPTOR SUBUNIT OF ERAD E3 UBIQUITIN LIGASE"/>
    <property type="match status" value="1"/>
</dbReference>
<keyword evidence="3" id="KW-0472">Membrane</keyword>
<dbReference type="EMBL" id="VRMN01000005">
    <property type="protein sequence ID" value="KAA8494076.1"/>
    <property type="molecule type" value="Genomic_DNA"/>
</dbReference>
<dbReference type="PANTHER" id="PTHR11102">
    <property type="entry name" value="SEL-1-LIKE PROTEIN"/>
    <property type="match status" value="1"/>
</dbReference>
<evidence type="ECO:0000256" key="3">
    <source>
        <dbReference type="SAM" id="Phobius"/>
    </source>
</evidence>
<dbReference type="InterPro" id="IPR006597">
    <property type="entry name" value="Sel1-like"/>
</dbReference>
<evidence type="ECO:0000313" key="5">
    <source>
        <dbReference type="EMBL" id="KAA8494076.1"/>
    </source>
</evidence>
<feature type="region of interest" description="Disordered" evidence="2">
    <location>
        <begin position="197"/>
        <end position="239"/>
    </location>
</feature>
<dbReference type="AlphaFoldDB" id="A0A5J4YRX8"/>
<evidence type="ECO:0000313" key="6">
    <source>
        <dbReference type="Proteomes" id="UP000324585"/>
    </source>
</evidence>
<dbReference type="InterPro" id="IPR050767">
    <property type="entry name" value="Sel1_AlgK"/>
</dbReference>
<keyword evidence="6" id="KW-1185">Reference proteome</keyword>
<dbReference type="Pfam" id="PF08238">
    <property type="entry name" value="Sel1"/>
    <property type="match status" value="7"/>
</dbReference>
<comment type="caution">
    <text evidence="5">The sequence shown here is derived from an EMBL/GenBank/DDBJ whole genome shotgun (WGS) entry which is preliminary data.</text>
</comment>
<feature type="region of interest" description="Disordered" evidence="2">
    <location>
        <begin position="444"/>
        <end position="469"/>
    </location>
</feature>